<feature type="transmembrane region" description="Helical" evidence="8">
    <location>
        <begin position="406"/>
        <end position="424"/>
    </location>
</feature>
<feature type="transmembrane region" description="Helical" evidence="8">
    <location>
        <begin position="454"/>
        <end position="472"/>
    </location>
</feature>
<feature type="transmembrane region" description="Helical" evidence="8">
    <location>
        <begin position="163"/>
        <end position="185"/>
    </location>
</feature>
<evidence type="ECO:0000256" key="7">
    <source>
        <dbReference type="RuleBase" id="RU000320"/>
    </source>
</evidence>
<dbReference type="InterPro" id="IPR050586">
    <property type="entry name" value="CPA3_Na-H_Antiporter_D"/>
</dbReference>
<evidence type="ECO:0000256" key="5">
    <source>
        <dbReference type="ARBA" id="ARBA00022989"/>
    </source>
</evidence>
<evidence type="ECO:0000259" key="9">
    <source>
        <dbReference type="Pfam" id="PF00361"/>
    </source>
</evidence>
<keyword evidence="11" id="KW-1185">Reference proteome</keyword>
<protein>
    <submittedName>
        <fullName evidence="10">Na(+)/H(+) antiporter subunit D</fullName>
    </submittedName>
</protein>
<comment type="similarity">
    <text evidence="2">Belongs to the CPA3 antiporters (TC 2.A.63) subunit D family.</text>
</comment>
<dbReference type="InterPro" id="IPR003918">
    <property type="entry name" value="NADH_UbQ_OxRdtase"/>
</dbReference>
<dbReference type="NCBIfam" id="NF009306">
    <property type="entry name" value="PRK12663.1"/>
    <property type="match status" value="1"/>
</dbReference>
<dbReference type="EMBL" id="OW150024">
    <property type="protein sequence ID" value="CAH2030902.1"/>
    <property type="molecule type" value="Genomic_DNA"/>
</dbReference>
<feature type="transmembrane region" description="Helical" evidence="8">
    <location>
        <begin position="108"/>
        <end position="127"/>
    </location>
</feature>
<evidence type="ECO:0000256" key="4">
    <source>
        <dbReference type="ARBA" id="ARBA00022692"/>
    </source>
</evidence>
<organism evidence="10 11">
    <name type="scientific">Trichlorobacter ammonificans</name>
    <dbReference type="NCBI Taxonomy" id="2916410"/>
    <lineage>
        <taxon>Bacteria</taxon>
        <taxon>Pseudomonadati</taxon>
        <taxon>Thermodesulfobacteriota</taxon>
        <taxon>Desulfuromonadia</taxon>
        <taxon>Geobacterales</taxon>
        <taxon>Geobacteraceae</taxon>
        <taxon>Trichlorobacter</taxon>
    </lineage>
</organism>
<evidence type="ECO:0000256" key="3">
    <source>
        <dbReference type="ARBA" id="ARBA00022475"/>
    </source>
</evidence>
<evidence type="ECO:0000256" key="1">
    <source>
        <dbReference type="ARBA" id="ARBA00004651"/>
    </source>
</evidence>
<proteinExistence type="inferred from homology"/>
<reference evidence="10 11" key="1">
    <citation type="submission" date="2022-03" db="EMBL/GenBank/DDBJ databases">
        <authorList>
            <person name="Koch H."/>
        </authorList>
    </citation>
    <scope>NUCLEOTIDE SEQUENCE [LARGE SCALE GENOMIC DNA]</scope>
    <source>
        <strain evidence="10 11">G1</strain>
    </source>
</reference>
<dbReference type="PANTHER" id="PTHR42703">
    <property type="entry name" value="NADH DEHYDROGENASE"/>
    <property type="match status" value="1"/>
</dbReference>
<feature type="transmembrane region" description="Helical" evidence="8">
    <location>
        <begin position="369"/>
        <end position="386"/>
    </location>
</feature>
<keyword evidence="5 8" id="KW-1133">Transmembrane helix</keyword>
<sequence length="501" mass="53237">MKNTILFLPLLIPLITAVLGLLAWRRHTLQRLLGVGSTSALLAVGLLLLATVRDGTILSVQAGNWPAPFGITLAADLFSALMVTAAGGMGLCVTVYSLADTDTHQESLGYHPLLQVLLLGVSGSFLTADLFNLYVWFEVMLIASFVLLALGGRREQMEGAIKYVALNLIASAFFLAGIGLLYGVAGTLNMAHLAVKLRDVAHTGTIPVIAALFFAAFGIKAAVFPFYFWLPASYHTPPTAVTTIFSALLSKVGIYVLFRVFTLIFAQEAVAGQGVLLTAATGTMLFGALGATAQPELRRMLSFCVVSQIGYLLLGLGIMTPLALAGSIFFILHIIAAKSALFLATGLVVRISGSSEMAVVGGLYRQRPLLALLFLLPALSVAGLPPFSGFWGKLALVQAALIREQYLAVTAALGVSILTLLYLVRAWSEVFWKGRPAGSEGSARSLPALQRRQMVGPLTALVLVMMLMGLTAEPFMVLARTAAEQLLAPDRYITTILGVTP</sequence>
<keyword evidence="4 7" id="KW-0812">Transmembrane</keyword>
<dbReference type="InterPro" id="IPR001750">
    <property type="entry name" value="ND/Mrp_TM"/>
</dbReference>
<feature type="transmembrane region" description="Helical" evidence="8">
    <location>
        <begin position="133"/>
        <end position="151"/>
    </location>
</feature>
<feature type="transmembrane region" description="Helical" evidence="8">
    <location>
        <begin position="31"/>
        <end position="51"/>
    </location>
</feature>
<feature type="transmembrane region" description="Helical" evidence="8">
    <location>
        <begin position="240"/>
        <end position="258"/>
    </location>
</feature>
<feature type="transmembrane region" description="Helical" evidence="8">
    <location>
        <begin position="6"/>
        <end position="24"/>
    </location>
</feature>
<evidence type="ECO:0000256" key="8">
    <source>
        <dbReference type="SAM" id="Phobius"/>
    </source>
</evidence>
<name>A0ABN8HI86_9BACT</name>
<evidence type="ECO:0000256" key="2">
    <source>
        <dbReference type="ARBA" id="ARBA00005346"/>
    </source>
</evidence>
<keyword evidence="3" id="KW-1003">Cell membrane</keyword>
<dbReference type="Proteomes" id="UP001295463">
    <property type="component" value="Chromosome"/>
</dbReference>
<feature type="transmembrane region" description="Helical" evidence="8">
    <location>
        <begin position="328"/>
        <end position="349"/>
    </location>
</feature>
<dbReference type="PANTHER" id="PTHR42703:SF1">
    <property type="entry name" value="NA(+)_H(+) ANTIPORTER SUBUNIT D1"/>
    <property type="match status" value="1"/>
</dbReference>
<feature type="transmembrane region" description="Helical" evidence="8">
    <location>
        <begin position="205"/>
        <end position="228"/>
    </location>
</feature>
<comment type="subcellular location">
    <subcellularLocation>
        <location evidence="1">Cell membrane</location>
        <topology evidence="1">Multi-pass membrane protein</topology>
    </subcellularLocation>
    <subcellularLocation>
        <location evidence="7">Membrane</location>
        <topology evidence="7">Multi-pass membrane protein</topology>
    </subcellularLocation>
</comment>
<evidence type="ECO:0000313" key="11">
    <source>
        <dbReference type="Proteomes" id="UP001295463"/>
    </source>
</evidence>
<feature type="transmembrane region" description="Helical" evidence="8">
    <location>
        <begin position="301"/>
        <end position="322"/>
    </location>
</feature>
<evidence type="ECO:0000313" key="10">
    <source>
        <dbReference type="EMBL" id="CAH2030902.1"/>
    </source>
</evidence>
<keyword evidence="6 8" id="KW-0472">Membrane</keyword>
<feature type="transmembrane region" description="Helical" evidence="8">
    <location>
        <begin position="270"/>
        <end position="289"/>
    </location>
</feature>
<dbReference type="PRINTS" id="PR01437">
    <property type="entry name" value="NUOXDRDTASE4"/>
</dbReference>
<dbReference type="Pfam" id="PF00361">
    <property type="entry name" value="Proton_antipo_M"/>
    <property type="match status" value="1"/>
</dbReference>
<evidence type="ECO:0000256" key="6">
    <source>
        <dbReference type="ARBA" id="ARBA00023136"/>
    </source>
</evidence>
<feature type="transmembrane region" description="Helical" evidence="8">
    <location>
        <begin position="71"/>
        <end position="96"/>
    </location>
</feature>
<gene>
    <name evidence="10" type="primary">mrpD</name>
    <name evidence="10" type="ORF">GEAMG1_1088</name>
</gene>
<feature type="domain" description="NADH:quinone oxidoreductase/Mrp antiporter transmembrane" evidence="9">
    <location>
        <begin position="129"/>
        <end position="418"/>
    </location>
</feature>
<accession>A0ABN8HI86</accession>
<dbReference type="RefSeq" id="WP_305731769.1">
    <property type="nucleotide sequence ID" value="NZ_OW150024.1"/>
</dbReference>